<name>A0ABN6E4Q3_9BACT</name>
<dbReference type="EMBL" id="AP024355">
    <property type="protein sequence ID" value="BCR06699.1"/>
    <property type="molecule type" value="Genomic_DNA"/>
</dbReference>
<proteinExistence type="predicted"/>
<dbReference type="InterPro" id="IPR011707">
    <property type="entry name" value="Cu-oxidase-like_N"/>
</dbReference>
<reference evidence="3 4" key="2">
    <citation type="journal article" date="2021" name="Int. J. Syst. Evol. Microbiol.">
        <title>Isolation and Polyphasic Characterization of Desulfuromonas versatilis sp. Nov., an Electrogenic Bacteria Capable of Versatile Metabolism Isolated from a Graphene Oxide-Reducing Enrichment Culture.</title>
        <authorList>
            <person name="Xie L."/>
            <person name="Yoshida N."/>
            <person name="Ishii S."/>
            <person name="Meng L."/>
        </authorList>
    </citation>
    <scope>NUCLEOTIDE SEQUENCE [LARGE SCALE GENOMIC DNA]</scope>
    <source>
        <strain evidence="3 4">NIT-T3</strain>
    </source>
</reference>
<sequence length="440" mass="47232">MKRYKKLSILPLLAGLILLGSVTPGEASVYFQCPGYVQGVSSDTNGDGILRGAEIGAAVPESQVCIHLSSGDGFVNMADKVLDPDGNGQGHLQYMFGFANVTGVPDSQVMNVGMLGAEFPAPTINVREGDDVYLSLTNVGMMMRPDLFDAHTVHWHGFPNASAIFDGLPDSGVAIGMGSTLTYYYKVAESGTFMYHCHVEAAEHMQMGMLGNLYVEAKQTYDGYAPNGIPAGRLGGNPDPSAPLGYAFNDQDGSTAYDVEFPVQISSFDPVFHDNHINVQPLPFADMEDTYPMINGRGYPDTINPAELGSSPENGFRNAQKIDARIIAAPGQRILLRITSLSTTSYHTLSIMGIPMKVVGNGSRKLGLANDTSKYYYTNSVTLGGGEAMEVILDTRGPDGIQGNADDIAPGTYFLYTTNLDHLANNEEDYGGMMTEIVIQ</sequence>
<feature type="chain" id="PRO_5046928935" description="Plastocyanin-like domain-containing protein" evidence="1">
    <location>
        <begin position="28"/>
        <end position="440"/>
    </location>
</feature>
<dbReference type="Gene3D" id="2.60.40.420">
    <property type="entry name" value="Cupredoxins - blue copper proteins"/>
    <property type="match status" value="1"/>
</dbReference>
<evidence type="ECO:0000256" key="1">
    <source>
        <dbReference type="SAM" id="SignalP"/>
    </source>
</evidence>
<evidence type="ECO:0000259" key="2">
    <source>
        <dbReference type="Pfam" id="PF07732"/>
    </source>
</evidence>
<dbReference type="PANTHER" id="PTHR11709">
    <property type="entry name" value="MULTI-COPPER OXIDASE"/>
    <property type="match status" value="1"/>
</dbReference>
<dbReference type="InterPro" id="IPR008972">
    <property type="entry name" value="Cupredoxin"/>
</dbReference>
<feature type="signal peptide" evidence="1">
    <location>
        <begin position="1"/>
        <end position="27"/>
    </location>
</feature>
<gene>
    <name evidence="3" type="ORF">DESUT3_37680</name>
</gene>
<dbReference type="Proteomes" id="UP001319827">
    <property type="component" value="Chromosome"/>
</dbReference>
<protein>
    <recommendedName>
        <fullName evidence="2">Plastocyanin-like domain-containing protein</fullName>
    </recommendedName>
</protein>
<feature type="domain" description="Plastocyanin-like" evidence="2">
    <location>
        <begin position="110"/>
        <end position="219"/>
    </location>
</feature>
<organism evidence="3 4">
    <name type="scientific">Desulfuromonas versatilis</name>
    <dbReference type="NCBI Taxonomy" id="2802975"/>
    <lineage>
        <taxon>Bacteria</taxon>
        <taxon>Pseudomonadati</taxon>
        <taxon>Thermodesulfobacteriota</taxon>
        <taxon>Desulfuromonadia</taxon>
        <taxon>Desulfuromonadales</taxon>
        <taxon>Desulfuromonadaceae</taxon>
        <taxon>Desulfuromonas</taxon>
    </lineage>
</organism>
<keyword evidence="4" id="KW-1185">Reference proteome</keyword>
<keyword evidence="1" id="KW-0732">Signal</keyword>
<evidence type="ECO:0000313" key="3">
    <source>
        <dbReference type="EMBL" id="BCR06699.1"/>
    </source>
</evidence>
<dbReference type="Pfam" id="PF07732">
    <property type="entry name" value="Cu-oxidase_3"/>
    <property type="match status" value="1"/>
</dbReference>
<reference evidence="3 4" key="1">
    <citation type="journal article" date="2016" name="C (Basel)">
        <title>Selective Growth of and Electricity Production by Marine Exoelectrogenic Bacteria in Self-Aggregated Hydrogel of Microbially Reduced Graphene Oxide.</title>
        <authorList>
            <person name="Yoshida N."/>
            <person name="Goto Y."/>
            <person name="Miyata Y."/>
        </authorList>
    </citation>
    <scope>NUCLEOTIDE SEQUENCE [LARGE SCALE GENOMIC DNA]</scope>
    <source>
        <strain evidence="3 4">NIT-T3</strain>
    </source>
</reference>
<dbReference type="SUPFAM" id="SSF49503">
    <property type="entry name" value="Cupredoxins"/>
    <property type="match status" value="2"/>
</dbReference>
<accession>A0ABN6E4Q3</accession>
<dbReference type="InterPro" id="IPR045087">
    <property type="entry name" value="Cu-oxidase_fam"/>
</dbReference>
<evidence type="ECO:0000313" key="4">
    <source>
        <dbReference type="Proteomes" id="UP001319827"/>
    </source>
</evidence>
<dbReference type="RefSeq" id="WP_221250083.1">
    <property type="nucleotide sequence ID" value="NZ_AP024355.1"/>
</dbReference>